<dbReference type="eggNOG" id="ENOG502SZEC">
    <property type="taxonomic scope" value="Eukaryota"/>
</dbReference>
<accession>A0A093VPU2</accession>
<dbReference type="EMBL" id="JPOX01000004">
    <property type="protein sequence ID" value="KFX51984.1"/>
    <property type="molecule type" value="Genomic_DNA"/>
</dbReference>
<gene>
    <name evidence="2" type="ORF">GQ26_0043250</name>
</gene>
<dbReference type="HOGENOM" id="CLU_1215493_0_0_1"/>
<feature type="region of interest" description="Disordered" evidence="1">
    <location>
        <begin position="62"/>
        <end position="124"/>
    </location>
</feature>
<protein>
    <submittedName>
        <fullName evidence="2">Uncharacterized protein</fullName>
    </submittedName>
</protein>
<name>A0A093VPU2_TALMA</name>
<evidence type="ECO:0000256" key="1">
    <source>
        <dbReference type="SAM" id="MobiDB-lite"/>
    </source>
</evidence>
<organism evidence="2">
    <name type="scientific">Talaromyces marneffei PM1</name>
    <dbReference type="NCBI Taxonomy" id="1077442"/>
    <lineage>
        <taxon>Eukaryota</taxon>
        <taxon>Fungi</taxon>
        <taxon>Dikarya</taxon>
        <taxon>Ascomycota</taxon>
        <taxon>Pezizomycotina</taxon>
        <taxon>Eurotiomycetes</taxon>
        <taxon>Eurotiomycetidae</taxon>
        <taxon>Eurotiales</taxon>
        <taxon>Trichocomaceae</taxon>
        <taxon>Talaromyces</taxon>
        <taxon>Talaromyces sect. Talaromyces</taxon>
    </lineage>
</organism>
<comment type="caution">
    <text evidence="2">The sequence shown here is derived from an EMBL/GenBank/DDBJ whole genome shotgun (WGS) entry which is preliminary data.</text>
</comment>
<feature type="compositionally biased region" description="Low complexity" evidence="1">
    <location>
        <begin position="93"/>
        <end position="113"/>
    </location>
</feature>
<evidence type="ECO:0000313" key="2">
    <source>
        <dbReference type="EMBL" id="KFX51984.1"/>
    </source>
</evidence>
<reference evidence="2" key="2">
    <citation type="journal article" date="2014" name="PLoS Genet.">
        <title>Signature gene expression reveals novel clues to the molecular mechanisms of dimorphic transition in Penicillium marneffei.</title>
        <authorList>
            <person name="Yang E."/>
            <person name="Wang G."/>
            <person name="Cai J."/>
            <person name="Woo P.C."/>
            <person name="Lau S.K."/>
            <person name="Yuen K.-Y."/>
            <person name="Chow W.-N."/>
            <person name="Lin X."/>
        </authorList>
    </citation>
    <scope>NUCLEOTIDE SEQUENCE</scope>
    <source>
        <strain evidence="2">PM1</strain>
    </source>
</reference>
<proteinExistence type="predicted"/>
<dbReference type="AlphaFoldDB" id="A0A093VPU2"/>
<reference key="1">
    <citation type="journal article" date="2014" name="PLoS Genet.">
        <title>Signature Gene Expression Reveals Novel Clues to the Molecular Mechanisms of Dimorphic Transition in Penicillium marneffei.</title>
        <authorList>
            <person name="Yang E."/>
            <person name="Wang G."/>
            <person name="Cai J."/>
            <person name="Woo P.C."/>
            <person name="Lau S.K."/>
            <person name="Yuen K.-Y."/>
            <person name="Chow W.-N."/>
            <person name="Lin X."/>
        </authorList>
    </citation>
    <scope>NUCLEOTIDE SEQUENCE [LARGE SCALE GENOMIC DNA]</scope>
    <source>
        <strain>PM1</strain>
    </source>
</reference>
<sequence>MVNWRDPEAYFRLLAAIYAGNPGIKIDIPNTALAYGCGATDRSIHNQICKCRELAKQLKNEVEKTGVQRPPRGMDGNAGMVSRTPRTPRTQFGGVSKSGGASSRSRGGAAKGKNLATPTKASKGSFTSEGMSMIDAIVVDSNDEVSVISLTKSETTSIHDDMKKEEIKKEFKREIDLTTPELVPSLQFFGGRPQPARVDSQTNGYVIGSGAQSATNTKDDFRIDDIFD</sequence>